<sequence length="568" mass="65863">MSWGTELWDQFDNLEKHTQWGIDILEKYIKFVKERTEIEISYAKQLRNLSKKYQPKKNSKEEEEYKYTSCKAFLSTLNEMNDYAGQHEVISENMTSQITLELARYVQELKQERKSHFHDGRKAQQHIETCWKHLESSKRRFERDCKEADRAQQYFEKMDADINVTKADVEKARQQAQLRHQMAEESKGDYSLTLQKFNHEQQEHYRTQIPNIFQDSQLVIEAYKSGFEPPGDIEFEDFTQPMKRTVSETSLSNSRGDGKSELKFGGKAKGKLWPFIKKNKLMSLLTSPHQPPPPPPASASPSAVPNGPQSPKQQKEPLSHRFNEFMTSKPKIHCFRSLKRGLSLKLGAGPEDFSNLPPEQRRKKLQQKVDELNKDIQKEMDQRDAITKMKDVYLKNPQMGDPTSLDHKLAEVGHNIEKLRLEIQKFEAWLAEVEGRLPARNEQVRRQSGLYETQNASTVNNCAQDRESPDGSYTEEQSQENEMKVMATDFDDEFDDEEPLPTIGTCKALYTFEGQNEGTISVAEGETLYVIEEDKGDGWTRIRRNEEEEGYVPTSYVEVYLDKNAKDS</sequence>
<dbReference type="GO" id="GO:0008289">
    <property type="term" value="F:lipid binding"/>
    <property type="evidence" value="ECO:0007669"/>
    <property type="project" value="UniProtKB-KW"/>
</dbReference>
<evidence type="ECO:0000256" key="16">
    <source>
        <dbReference type="SAM" id="MobiDB-lite"/>
    </source>
</evidence>
<dbReference type="Proteomes" id="UP000002279">
    <property type="component" value="Chromosome 4"/>
</dbReference>
<organism evidence="20 21">
    <name type="scientific">Ornithorhynchus anatinus</name>
    <name type="common">Duckbill platypus</name>
    <dbReference type="NCBI Taxonomy" id="9258"/>
    <lineage>
        <taxon>Eukaryota</taxon>
        <taxon>Metazoa</taxon>
        <taxon>Chordata</taxon>
        <taxon>Craniata</taxon>
        <taxon>Vertebrata</taxon>
        <taxon>Euteleostomi</taxon>
        <taxon>Mammalia</taxon>
        <taxon>Monotremata</taxon>
        <taxon>Ornithorhynchidae</taxon>
        <taxon>Ornithorhynchus</taxon>
    </lineage>
</organism>
<reference evidence="20 21" key="1">
    <citation type="journal article" date="2008" name="Nature">
        <title>Genome analysis of the platypus reveals unique signatures of evolution.</title>
        <authorList>
            <person name="Warren W.C."/>
            <person name="Hillier L.W."/>
            <person name="Marshall Graves J.A."/>
            <person name="Birney E."/>
            <person name="Ponting C.P."/>
            <person name="Grutzner F."/>
            <person name="Belov K."/>
            <person name="Miller W."/>
            <person name="Clarke L."/>
            <person name="Chinwalla A.T."/>
            <person name="Yang S.P."/>
            <person name="Heger A."/>
            <person name="Locke D.P."/>
            <person name="Miethke P."/>
            <person name="Waters P.D."/>
            <person name="Veyrunes F."/>
            <person name="Fulton L."/>
            <person name="Fulton B."/>
            <person name="Graves T."/>
            <person name="Wallis J."/>
            <person name="Puente X.S."/>
            <person name="Lopez-Otin C."/>
            <person name="Ordonez G.R."/>
            <person name="Eichler E.E."/>
            <person name="Chen L."/>
            <person name="Cheng Z."/>
            <person name="Deakin J.E."/>
            <person name="Alsop A."/>
            <person name="Thompson K."/>
            <person name="Kirby P."/>
            <person name="Papenfuss A.T."/>
            <person name="Wakefield M.J."/>
            <person name="Olender T."/>
            <person name="Lancet D."/>
            <person name="Huttley G.A."/>
            <person name="Smit A.F."/>
            <person name="Pask A."/>
            <person name="Temple-Smith P."/>
            <person name="Batzer M.A."/>
            <person name="Walker J.A."/>
            <person name="Konkel M.K."/>
            <person name="Harris R.S."/>
            <person name="Whittington C.M."/>
            <person name="Wong E.S."/>
            <person name="Gemmell N.J."/>
            <person name="Buschiazzo E."/>
            <person name="Vargas Jentzsch I.M."/>
            <person name="Merkel A."/>
            <person name="Schmitz J."/>
            <person name="Zemann A."/>
            <person name="Churakov G."/>
            <person name="Kriegs J.O."/>
            <person name="Brosius J."/>
            <person name="Murchison E.P."/>
            <person name="Sachidanandam R."/>
            <person name="Smith C."/>
            <person name="Hannon G.J."/>
            <person name="Tsend-Ayush E."/>
            <person name="McMillan D."/>
            <person name="Attenborough R."/>
            <person name="Rens W."/>
            <person name="Ferguson-Smith M."/>
            <person name="Lefevre C.M."/>
            <person name="Sharp J.A."/>
            <person name="Nicholas K.R."/>
            <person name="Ray D.A."/>
            <person name="Kube M."/>
            <person name="Reinhardt R."/>
            <person name="Pringle T.H."/>
            <person name="Taylor J."/>
            <person name="Jones R.C."/>
            <person name="Nixon B."/>
            <person name="Dacheux J.L."/>
            <person name="Niwa H."/>
            <person name="Sekita Y."/>
            <person name="Huang X."/>
            <person name="Stark A."/>
            <person name="Kheradpour P."/>
            <person name="Kellis M."/>
            <person name="Flicek P."/>
            <person name="Chen Y."/>
            <person name="Webber C."/>
            <person name="Hardison R."/>
            <person name="Nelson J."/>
            <person name="Hallsworth-Pepin K."/>
            <person name="Delehaunty K."/>
            <person name="Markovic C."/>
            <person name="Minx P."/>
            <person name="Feng Y."/>
            <person name="Kremitzki C."/>
            <person name="Mitreva M."/>
            <person name="Glasscock J."/>
            <person name="Wylie T."/>
            <person name="Wohldmann P."/>
            <person name="Thiru P."/>
            <person name="Nhan M.N."/>
            <person name="Pohl C.S."/>
            <person name="Smith S.M."/>
            <person name="Hou S."/>
            <person name="Nefedov M."/>
            <person name="de Jong P.J."/>
            <person name="Renfree M.B."/>
            <person name="Mardis E.R."/>
            <person name="Wilson R.K."/>
        </authorList>
    </citation>
    <scope>NUCLEOTIDE SEQUENCE [LARGE SCALE GENOMIC DNA]</scope>
    <source>
        <strain evidence="20 21">Glennie</strain>
    </source>
</reference>
<dbReference type="GO" id="GO:0005856">
    <property type="term" value="C:cytoskeleton"/>
    <property type="evidence" value="ECO:0007669"/>
    <property type="project" value="UniProtKB-SubCell"/>
</dbReference>
<proteinExistence type="inferred from homology"/>
<dbReference type="InterPro" id="IPR031160">
    <property type="entry name" value="F_BAR_dom"/>
</dbReference>
<dbReference type="InterPro" id="IPR011072">
    <property type="entry name" value="HR1_rho-bd"/>
</dbReference>
<comment type="similarity">
    <text evidence="4">Belongs to the FNBP1 family.</text>
</comment>
<dbReference type="Pfam" id="PF00018">
    <property type="entry name" value="SH3_1"/>
    <property type="match status" value="1"/>
</dbReference>
<dbReference type="CDD" id="cd12071">
    <property type="entry name" value="SH3_FBP17"/>
    <property type="match status" value="1"/>
</dbReference>
<keyword evidence="9 14" id="KW-0175">Coiled coil</keyword>
<feature type="domain" description="F-BAR" evidence="18">
    <location>
        <begin position="1"/>
        <end position="221"/>
    </location>
</feature>
<evidence type="ECO:0000259" key="18">
    <source>
        <dbReference type="PROSITE" id="PS51741"/>
    </source>
</evidence>
<evidence type="ECO:0000256" key="8">
    <source>
        <dbReference type="ARBA" id="ARBA00022583"/>
    </source>
</evidence>
<dbReference type="SMART" id="SM00326">
    <property type="entry name" value="SH3"/>
    <property type="match status" value="1"/>
</dbReference>
<evidence type="ECO:0000256" key="5">
    <source>
        <dbReference type="ARBA" id="ARBA00022443"/>
    </source>
</evidence>
<dbReference type="PANTHER" id="PTHR15735:SF13">
    <property type="entry name" value="FORMIN-BINDING PROTEIN 1"/>
    <property type="match status" value="1"/>
</dbReference>
<gene>
    <name evidence="20" type="primary">FNBP1</name>
</gene>
<evidence type="ECO:0000313" key="21">
    <source>
        <dbReference type="Proteomes" id="UP000002279"/>
    </source>
</evidence>
<dbReference type="GO" id="GO:0005938">
    <property type="term" value="C:cell cortex"/>
    <property type="evidence" value="ECO:0007669"/>
    <property type="project" value="UniProtKB-SubCell"/>
</dbReference>
<evidence type="ECO:0000256" key="2">
    <source>
        <dbReference type="ARBA" id="ARBA00004245"/>
    </source>
</evidence>
<evidence type="ECO:0000256" key="14">
    <source>
        <dbReference type="PROSITE-ProRule" id="PRU01077"/>
    </source>
</evidence>
<evidence type="ECO:0000256" key="6">
    <source>
        <dbReference type="ARBA" id="ARBA00022475"/>
    </source>
</evidence>
<dbReference type="SMART" id="SM00055">
    <property type="entry name" value="FCH"/>
    <property type="match status" value="1"/>
</dbReference>
<evidence type="ECO:0000256" key="13">
    <source>
        <dbReference type="PROSITE-ProRule" id="PRU00192"/>
    </source>
</evidence>
<dbReference type="GO" id="GO:0005886">
    <property type="term" value="C:plasma membrane"/>
    <property type="evidence" value="ECO:0007669"/>
    <property type="project" value="UniProtKB-SubCell"/>
</dbReference>
<keyword evidence="7" id="KW-0963">Cytoplasm</keyword>
<dbReference type="Gene3D" id="2.30.30.40">
    <property type="entry name" value="SH3 Domains"/>
    <property type="match status" value="1"/>
</dbReference>
<evidence type="ECO:0000256" key="9">
    <source>
        <dbReference type="ARBA" id="ARBA00023054"/>
    </source>
</evidence>
<dbReference type="PROSITE" id="PS50002">
    <property type="entry name" value="SH3"/>
    <property type="match status" value="1"/>
</dbReference>
<feature type="region of interest" description="Disordered" evidence="16">
    <location>
        <begin position="284"/>
        <end position="317"/>
    </location>
</feature>
<evidence type="ECO:0000259" key="17">
    <source>
        <dbReference type="PROSITE" id="PS50002"/>
    </source>
</evidence>
<dbReference type="Gene3D" id="1.20.1270.60">
    <property type="entry name" value="Arfaptin homology (AH) domain/BAR domain"/>
    <property type="match status" value="1"/>
</dbReference>
<dbReference type="PROSITE" id="PS51860">
    <property type="entry name" value="REM_1"/>
    <property type="match status" value="1"/>
</dbReference>
<dbReference type="AlphaFoldDB" id="A0A6I8N7R0"/>
<dbReference type="InterPro" id="IPR035492">
    <property type="entry name" value="FNBP1_SH3"/>
</dbReference>
<keyword evidence="11" id="KW-0472">Membrane</keyword>
<dbReference type="GO" id="GO:0006897">
    <property type="term" value="P:endocytosis"/>
    <property type="evidence" value="ECO:0007669"/>
    <property type="project" value="UniProtKB-KW"/>
</dbReference>
<evidence type="ECO:0000259" key="19">
    <source>
        <dbReference type="PROSITE" id="PS51860"/>
    </source>
</evidence>
<dbReference type="InterPro" id="IPR001060">
    <property type="entry name" value="FCH_dom"/>
</dbReference>
<dbReference type="InterPro" id="IPR027267">
    <property type="entry name" value="AH/BAR_dom_sf"/>
</dbReference>
<dbReference type="GeneTree" id="ENSGT00950000183047"/>
<accession>A0A6I8N7R0</accession>
<dbReference type="Pfam" id="PF25610">
    <property type="entry name" value="HR1_TOCA"/>
    <property type="match status" value="1"/>
</dbReference>
<dbReference type="Gene3D" id="6.10.140.470">
    <property type="match status" value="1"/>
</dbReference>
<evidence type="ECO:0000256" key="10">
    <source>
        <dbReference type="ARBA" id="ARBA00023121"/>
    </source>
</evidence>
<feature type="region of interest" description="Disordered" evidence="16">
    <location>
        <begin position="239"/>
        <end position="264"/>
    </location>
</feature>
<dbReference type="PROSITE" id="PS51741">
    <property type="entry name" value="F_BAR"/>
    <property type="match status" value="1"/>
</dbReference>
<evidence type="ECO:0000256" key="3">
    <source>
        <dbReference type="ARBA" id="ARBA00004544"/>
    </source>
</evidence>
<protein>
    <submittedName>
        <fullName evidence="20">Formin binding protein 1</fullName>
    </submittedName>
</protein>
<dbReference type="InterPro" id="IPR001452">
    <property type="entry name" value="SH3_domain"/>
</dbReference>
<feature type="domain" description="REM-1" evidence="19">
    <location>
        <begin position="355"/>
        <end position="432"/>
    </location>
</feature>
<evidence type="ECO:0000313" key="20">
    <source>
        <dbReference type="Ensembl" id="ENSOANP00000036835.1"/>
    </source>
</evidence>
<evidence type="ECO:0000256" key="4">
    <source>
        <dbReference type="ARBA" id="ARBA00009426"/>
    </source>
</evidence>
<feature type="region of interest" description="Disordered" evidence="16">
    <location>
        <begin position="455"/>
        <end position="481"/>
    </location>
</feature>
<reference evidence="20" key="2">
    <citation type="submission" date="2025-08" db="UniProtKB">
        <authorList>
            <consortium name="Ensembl"/>
        </authorList>
    </citation>
    <scope>IDENTIFICATION</scope>
    <source>
        <strain evidence="20">Glennie</strain>
    </source>
</reference>
<evidence type="ECO:0000256" key="7">
    <source>
        <dbReference type="ARBA" id="ARBA00022490"/>
    </source>
</evidence>
<dbReference type="InterPro" id="IPR057870">
    <property type="entry name" value="HR1_TOCA"/>
</dbReference>
<dbReference type="SUPFAM" id="SSF50044">
    <property type="entry name" value="SH3-domain"/>
    <property type="match status" value="1"/>
</dbReference>
<keyword evidence="6" id="KW-1003">Cell membrane</keyword>
<feature type="domain" description="SH3" evidence="17">
    <location>
        <begin position="501"/>
        <end position="562"/>
    </location>
</feature>
<dbReference type="FunFam" id="1.20.1270.60:FF:000002">
    <property type="entry name" value="Formin-binding protein 1-like isoform 1"/>
    <property type="match status" value="1"/>
</dbReference>
<keyword evidence="10" id="KW-0446">Lipid-binding</keyword>
<dbReference type="InterPro" id="IPR036028">
    <property type="entry name" value="SH3-like_dom_sf"/>
</dbReference>
<feature type="coiled-coil region" evidence="15">
    <location>
        <begin position="362"/>
        <end position="389"/>
    </location>
</feature>
<feature type="coiled-coil region" evidence="15">
    <location>
        <begin position="155"/>
        <end position="186"/>
    </location>
</feature>
<dbReference type="FunFam" id="2.30.30.40:FF:000017">
    <property type="entry name" value="Formin-binding protein 1-like isoform 1"/>
    <property type="match status" value="1"/>
</dbReference>
<reference evidence="20" key="3">
    <citation type="submission" date="2025-09" db="UniProtKB">
        <authorList>
            <consortium name="Ensembl"/>
        </authorList>
    </citation>
    <scope>IDENTIFICATION</scope>
    <source>
        <strain evidence="20">Glennie</strain>
    </source>
</reference>
<dbReference type="SUPFAM" id="SSF103657">
    <property type="entry name" value="BAR/IMD domain-like"/>
    <property type="match status" value="1"/>
</dbReference>
<comment type="subcellular location">
    <subcellularLocation>
        <location evidence="1">Cell membrane</location>
    </subcellularLocation>
    <subcellularLocation>
        <location evidence="3">Cytoplasm</location>
        <location evidence="3">Cell cortex</location>
    </subcellularLocation>
    <subcellularLocation>
        <location evidence="2">Cytoplasm</location>
        <location evidence="2">Cytoskeleton</location>
    </subcellularLocation>
</comment>
<keyword evidence="5 13" id="KW-0728">SH3 domain</keyword>
<evidence type="ECO:0000256" key="1">
    <source>
        <dbReference type="ARBA" id="ARBA00004236"/>
    </source>
</evidence>
<dbReference type="Ensembl" id="ENSOANT00000055741.1">
    <property type="protein sequence ID" value="ENSOANP00000036835.1"/>
    <property type="gene ID" value="ENSOANG00000002554.4"/>
</dbReference>
<evidence type="ECO:0000256" key="12">
    <source>
        <dbReference type="ARBA" id="ARBA00023212"/>
    </source>
</evidence>
<evidence type="ECO:0000256" key="15">
    <source>
        <dbReference type="SAM" id="Coils"/>
    </source>
</evidence>
<keyword evidence="12" id="KW-0206">Cytoskeleton</keyword>
<keyword evidence="21" id="KW-1185">Reference proteome</keyword>
<keyword evidence="8" id="KW-0254">Endocytosis</keyword>
<evidence type="ECO:0000256" key="11">
    <source>
        <dbReference type="ARBA" id="ARBA00023136"/>
    </source>
</evidence>
<dbReference type="Bgee" id="ENSOANG00000002554">
    <property type="expression patterns" value="Expressed in fibroblast and 7 other cell types or tissues"/>
</dbReference>
<name>A0A6I8N7R0_ORNAN</name>
<dbReference type="Pfam" id="PF00611">
    <property type="entry name" value="FCH"/>
    <property type="match status" value="1"/>
</dbReference>
<feature type="compositionally biased region" description="Pro residues" evidence="16">
    <location>
        <begin position="289"/>
        <end position="298"/>
    </location>
</feature>
<dbReference type="GO" id="GO:0007165">
    <property type="term" value="P:signal transduction"/>
    <property type="evidence" value="ECO:0007669"/>
    <property type="project" value="InterPro"/>
</dbReference>
<dbReference type="PANTHER" id="PTHR15735">
    <property type="entry name" value="FCH AND DOUBLE SH3 DOMAINS PROTEIN"/>
    <property type="match status" value="1"/>
</dbReference>